<dbReference type="AlphaFoldDB" id="A0A0K1EFB0"/>
<evidence type="ECO:0000313" key="1">
    <source>
        <dbReference type="EMBL" id="AKT39539.1"/>
    </source>
</evidence>
<dbReference type="Proteomes" id="UP000067626">
    <property type="component" value="Chromosome"/>
</dbReference>
<accession>A0A0K1EFB0</accession>
<reference evidence="1 2" key="1">
    <citation type="submission" date="2015-07" db="EMBL/GenBank/DDBJ databases">
        <title>Genome analysis of myxobacterium Chondromyces crocatus Cm c5 reveals a high potential for natural compound synthesis and the genetic basis for the loss of fruiting body formation.</title>
        <authorList>
            <person name="Zaburannyi N."/>
            <person name="Bunk B."/>
            <person name="Maier J."/>
            <person name="Overmann J."/>
            <person name="Mueller R."/>
        </authorList>
    </citation>
    <scope>NUCLEOTIDE SEQUENCE [LARGE SCALE GENOMIC DNA]</scope>
    <source>
        <strain evidence="1 2">Cm c5</strain>
    </source>
</reference>
<name>A0A0K1EFB0_CHOCO</name>
<evidence type="ECO:0000313" key="2">
    <source>
        <dbReference type="Proteomes" id="UP000067626"/>
    </source>
</evidence>
<gene>
    <name evidence="1" type="ORF">CMC5_036860</name>
</gene>
<protein>
    <submittedName>
        <fullName evidence="1">Uncharacterized protein</fullName>
    </submittedName>
</protein>
<organism evidence="1 2">
    <name type="scientific">Chondromyces crocatus</name>
    <dbReference type="NCBI Taxonomy" id="52"/>
    <lineage>
        <taxon>Bacteria</taxon>
        <taxon>Pseudomonadati</taxon>
        <taxon>Myxococcota</taxon>
        <taxon>Polyangia</taxon>
        <taxon>Polyangiales</taxon>
        <taxon>Polyangiaceae</taxon>
        <taxon>Chondromyces</taxon>
    </lineage>
</organism>
<dbReference type="KEGG" id="ccro:CMC5_036860"/>
<sequence>MGRAALERIREEGTTLPRSLAMRVAETMAWWTLENPLVFQPGDVVRRRSRLTAKEGDASDHPERVVREIVEARAKLLEQSGWPGRLPARLLPGRLMLLVPSFNLRDGAAWLASFEFYGEFDLPPCDLWVDLLPQVRIRIGDGDESAFLSWIPDEFIHLAQEGIDVNGDGSIDWVEALSPQIHEELRGYTQSRDIDSVQPNLFSTGWAARVSRRLPDDRR</sequence>
<proteinExistence type="predicted"/>
<dbReference type="STRING" id="52.CMC5_036860"/>
<keyword evidence="2" id="KW-1185">Reference proteome</keyword>
<dbReference type="EMBL" id="CP012159">
    <property type="protein sequence ID" value="AKT39539.1"/>
    <property type="molecule type" value="Genomic_DNA"/>
</dbReference>